<dbReference type="Gene3D" id="3.30.565.10">
    <property type="entry name" value="Histidine kinase-like ATPase, C-terminal domain"/>
    <property type="match status" value="1"/>
</dbReference>
<evidence type="ECO:0000256" key="8">
    <source>
        <dbReference type="ARBA" id="ARBA00022989"/>
    </source>
</evidence>
<dbReference type="GO" id="GO:0005886">
    <property type="term" value="C:plasma membrane"/>
    <property type="evidence" value="ECO:0007669"/>
    <property type="project" value="TreeGrafter"/>
</dbReference>
<sequence>MKRHSLRLRLVAGGIVAILIALAIAGGGLVVLFERHVSRTLAQDLDVHLKQLLANIDVDPQGKLVLSQTPVDPRFADPLSGLYWQVGDDHGQLLRSRSLWDSAMELPVDRPSPGETHQHEASGPGGQRVLVAERAVTLSAGGRPVTVRLAVAEDLARVSEASSAFAKDLSIALVLLGCVLALATWIQVGIGLHPLVALRRGVADIRAGRIRHLPSSVPTEVQSLVEEVNALIDAQEHEIERSRGRAADLAHGLKTPLAALAADASRLRERGERDIARDIDAVGEAMGRHVDRELARARIRGSARGNPATPASVKPLIGSIIATISRTPDGARVTFENFVGDDPSVPLDRTDLAEVLGNLIENAARHATERVRITVAGDGLSLVVEDDGEGIEPSQLERVIERGARLDERGGTAGLGLAIVQDVLEAYEWGLHLSKSELGGLKARIAPRSAISKLSSPSATESNASATSQQQA</sequence>
<keyword evidence="4" id="KW-0597">Phosphoprotein</keyword>
<keyword evidence="5" id="KW-0808">Transferase</keyword>
<dbReference type="Pfam" id="PF02518">
    <property type="entry name" value="HATPase_c"/>
    <property type="match status" value="1"/>
</dbReference>
<dbReference type="PROSITE" id="PS50109">
    <property type="entry name" value="HIS_KIN"/>
    <property type="match status" value="1"/>
</dbReference>
<feature type="region of interest" description="Disordered" evidence="10">
    <location>
        <begin position="452"/>
        <end position="472"/>
    </location>
</feature>
<evidence type="ECO:0000256" key="9">
    <source>
        <dbReference type="ARBA" id="ARBA00023012"/>
    </source>
</evidence>
<feature type="domain" description="HAMP" evidence="13">
    <location>
        <begin position="189"/>
        <end position="240"/>
    </location>
</feature>
<organism evidence="14 15">
    <name type="scientific">Bradyrhizobium manausense</name>
    <dbReference type="NCBI Taxonomy" id="989370"/>
    <lineage>
        <taxon>Bacteria</taxon>
        <taxon>Pseudomonadati</taxon>
        <taxon>Pseudomonadota</taxon>
        <taxon>Alphaproteobacteria</taxon>
        <taxon>Hyphomicrobiales</taxon>
        <taxon>Nitrobacteraceae</taxon>
        <taxon>Bradyrhizobium</taxon>
    </lineage>
</organism>
<proteinExistence type="predicted"/>
<dbReference type="EMBL" id="LJYG01000034">
    <property type="protein sequence ID" value="KRQ15759.1"/>
    <property type="molecule type" value="Genomic_DNA"/>
</dbReference>
<evidence type="ECO:0000259" key="12">
    <source>
        <dbReference type="PROSITE" id="PS50109"/>
    </source>
</evidence>
<comment type="subcellular location">
    <subcellularLocation>
        <location evidence="2">Membrane</location>
    </subcellularLocation>
</comment>
<evidence type="ECO:0000256" key="10">
    <source>
        <dbReference type="SAM" id="MobiDB-lite"/>
    </source>
</evidence>
<dbReference type="InterPro" id="IPR050428">
    <property type="entry name" value="TCS_sensor_his_kinase"/>
</dbReference>
<keyword evidence="15" id="KW-1185">Reference proteome</keyword>
<dbReference type="STRING" id="989370.AOQ71_07600"/>
<dbReference type="GO" id="GO:0000155">
    <property type="term" value="F:phosphorelay sensor kinase activity"/>
    <property type="evidence" value="ECO:0007669"/>
    <property type="project" value="InterPro"/>
</dbReference>
<evidence type="ECO:0000256" key="1">
    <source>
        <dbReference type="ARBA" id="ARBA00000085"/>
    </source>
</evidence>
<dbReference type="InterPro" id="IPR003594">
    <property type="entry name" value="HATPase_dom"/>
</dbReference>
<dbReference type="Gene3D" id="1.10.287.130">
    <property type="match status" value="1"/>
</dbReference>
<dbReference type="OrthoDB" id="9809567at2"/>
<dbReference type="InterPro" id="IPR003661">
    <property type="entry name" value="HisK_dim/P_dom"/>
</dbReference>
<evidence type="ECO:0000256" key="2">
    <source>
        <dbReference type="ARBA" id="ARBA00004370"/>
    </source>
</evidence>
<keyword evidence="11" id="KW-0472">Membrane</keyword>
<dbReference type="RefSeq" id="WP_057743918.1">
    <property type="nucleotide sequence ID" value="NZ_LJYG01000034.1"/>
</dbReference>
<name>A0A0R3E9A2_9BRAD</name>
<dbReference type="InterPro" id="IPR005467">
    <property type="entry name" value="His_kinase_dom"/>
</dbReference>
<keyword evidence="9" id="KW-0902">Two-component regulatory system</keyword>
<dbReference type="PROSITE" id="PS50885">
    <property type="entry name" value="HAMP"/>
    <property type="match status" value="1"/>
</dbReference>
<feature type="region of interest" description="Disordered" evidence="10">
    <location>
        <begin position="105"/>
        <end position="126"/>
    </location>
</feature>
<dbReference type="EC" id="2.7.13.3" evidence="3"/>
<keyword evidence="7 14" id="KW-0418">Kinase</keyword>
<dbReference type="InterPro" id="IPR003660">
    <property type="entry name" value="HAMP_dom"/>
</dbReference>
<reference evidence="14 15" key="1">
    <citation type="submission" date="2015-09" db="EMBL/GenBank/DDBJ databases">
        <title>Draft Genome Sequence of Bradyrhizobium manausense Strain BR 3351T, a Novel Symbiotic Nitrogen-Fixing Alphaproteobacterium Isolated from Brazilian Amazon Rain Forest.</title>
        <authorList>
            <person name="De Araujo J.L."/>
            <person name="Zilli J.E."/>
        </authorList>
    </citation>
    <scope>NUCLEOTIDE SEQUENCE [LARGE SCALE GENOMIC DNA]</scope>
    <source>
        <strain evidence="14 15">BR3351</strain>
    </source>
</reference>
<evidence type="ECO:0000256" key="11">
    <source>
        <dbReference type="SAM" id="Phobius"/>
    </source>
</evidence>
<dbReference type="SUPFAM" id="SSF55874">
    <property type="entry name" value="ATPase domain of HSP90 chaperone/DNA topoisomerase II/histidine kinase"/>
    <property type="match status" value="1"/>
</dbReference>
<keyword evidence="6 11" id="KW-0812">Transmembrane</keyword>
<evidence type="ECO:0000256" key="4">
    <source>
        <dbReference type="ARBA" id="ARBA00022553"/>
    </source>
</evidence>
<evidence type="ECO:0000313" key="14">
    <source>
        <dbReference type="EMBL" id="KRQ15759.1"/>
    </source>
</evidence>
<comment type="caution">
    <text evidence="14">The sequence shown here is derived from an EMBL/GenBank/DDBJ whole genome shotgun (WGS) entry which is preliminary data.</text>
</comment>
<gene>
    <name evidence="14" type="ORF">AOQ71_07600</name>
</gene>
<keyword evidence="8 11" id="KW-1133">Transmembrane helix</keyword>
<feature type="domain" description="Histidine kinase" evidence="12">
    <location>
        <begin position="248"/>
        <end position="451"/>
    </location>
</feature>
<dbReference type="SMART" id="SM00387">
    <property type="entry name" value="HATPase_c"/>
    <property type="match status" value="1"/>
</dbReference>
<feature type="transmembrane region" description="Helical" evidence="11">
    <location>
        <begin position="12"/>
        <end position="33"/>
    </location>
</feature>
<dbReference type="PANTHER" id="PTHR45436">
    <property type="entry name" value="SENSOR HISTIDINE KINASE YKOH"/>
    <property type="match status" value="1"/>
</dbReference>
<evidence type="ECO:0000256" key="7">
    <source>
        <dbReference type="ARBA" id="ARBA00022777"/>
    </source>
</evidence>
<dbReference type="InterPro" id="IPR036890">
    <property type="entry name" value="HATPase_C_sf"/>
</dbReference>
<evidence type="ECO:0000259" key="13">
    <source>
        <dbReference type="PROSITE" id="PS50885"/>
    </source>
</evidence>
<dbReference type="PANTHER" id="PTHR45436:SF5">
    <property type="entry name" value="SENSOR HISTIDINE KINASE TRCS"/>
    <property type="match status" value="1"/>
</dbReference>
<evidence type="ECO:0000313" key="15">
    <source>
        <dbReference type="Proteomes" id="UP000051936"/>
    </source>
</evidence>
<evidence type="ECO:0000256" key="5">
    <source>
        <dbReference type="ARBA" id="ARBA00022679"/>
    </source>
</evidence>
<feature type="transmembrane region" description="Helical" evidence="11">
    <location>
        <begin position="169"/>
        <end position="190"/>
    </location>
</feature>
<dbReference type="CDD" id="cd00082">
    <property type="entry name" value="HisKA"/>
    <property type="match status" value="1"/>
</dbReference>
<protein>
    <recommendedName>
        <fullName evidence="3">histidine kinase</fullName>
        <ecNumber evidence="3">2.7.13.3</ecNumber>
    </recommendedName>
</protein>
<accession>A0A0R3E9A2</accession>
<comment type="catalytic activity">
    <reaction evidence="1">
        <text>ATP + protein L-histidine = ADP + protein N-phospho-L-histidine.</text>
        <dbReference type="EC" id="2.7.13.3"/>
    </reaction>
</comment>
<evidence type="ECO:0000256" key="3">
    <source>
        <dbReference type="ARBA" id="ARBA00012438"/>
    </source>
</evidence>
<dbReference type="AlphaFoldDB" id="A0A0R3E9A2"/>
<dbReference type="Proteomes" id="UP000051936">
    <property type="component" value="Unassembled WGS sequence"/>
</dbReference>
<evidence type="ECO:0000256" key="6">
    <source>
        <dbReference type="ARBA" id="ARBA00022692"/>
    </source>
</evidence>